<dbReference type="GeneID" id="113988224"/>
<feature type="compositionally biased region" description="Gly residues" evidence="1">
    <location>
        <begin position="644"/>
        <end position="655"/>
    </location>
</feature>
<dbReference type="GO" id="GO:0098974">
    <property type="term" value="P:postsynaptic actin cytoskeleton organization"/>
    <property type="evidence" value="ECO:0007669"/>
    <property type="project" value="TreeGrafter"/>
</dbReference>
<evidence type="ECO:0000256" key="1">
    <source>
        <dbReference type="SAM" id="MobiDB-lite"/>
    </source>
</evidence>
<dbReference type="Proteomes" id="UP000504627">
    <property type="component" value="Unplaced"/>
</dbReference>
<feature type="compositionally biased region" description="Pro residues" evidence="1">
    <location>
        <begin position="618"/>
        <end position="632"/>
    </location>
</feature>
<feature type="compositionally biased region" description="Low complexity" evidence="1">
    <location>
        <begin position="447"/>
        <end position="473"/>
    </location>
</feature>
<dbReference type="SMART" id="SM00102">
    <property type="entry name" value="ADF"/>
    <property type="match status" value="1"/>
</dbReference>
<feature type="compositionally biased region" description="Low complexity" evidence="1">
    <location>
        <begin position="535"/>
        <end position="554"/>
    </location>
</feature>
<dbReference type="PANTHER" id="PTHR10829:SF9">
    <property type="entry name" value="ADF-H DOMAIN-CONTAINING PROTEIN"/>
    <property type="match status" value="1"/>
</dbReference>
<feature type="compositionally biased region" description="Low complexity" evidence="1">
    <location>
        <begin position="501"/>
        <end position="514"/>
    </location>
</feature>
<dbReference type="GO" id="GO:0051015">
    <property type="term" value="F:actin filament binding"/>
    <property type="evidence" value="ECO:0007669"/>
    <property type="project" value="TreeGrafter"/>
</dbReference>
<feature type="region of interest" description="Disordered" evidence="1">
    <location>
        <begin position="134"/>
        <end position="714"/>
    </location>
</feature>
<feature type="compositionally biased region" description="Low complexity" evidence="1">
    <location>
        <begin position="365"/>
        <end position="379"/>
    </location>
</feature>
<dbReference type="GO" id="GO:0030427">
    <property type="term" value="C:site of polarized growth"/>
    <property type="evidence" value="ECO:0007669"/>
    <property type="project" value="TreeGrafter"/>
</dbReference>
<organism evidence="3 4">
    <name type="scientific">Pipra filicauda</name>
    <name type="common">Wire-tailed manakin</name>
    <dbReference type="NCBI Taxonomy" id="649802"/>
    <lineage>
        <taxon>Eukaryota</taxon>
        <taxon>Metazoa</taxon>
        <taxon>Chordata</taxon>
        <taxon>Craniata</taxon>
        <taxon>Vertebrata</taxon>
        <taxon>Euteleostomi</taxon>
        <taxon>Archelosauria</taxon>
        <taxon>Archosauria</taxon>
        <taxon>Dinosauria</taxon>
        <taxon>Saurischia</taxon>
        <taxon>Theropoda</taxon>
        <taxon>Coelurosauria</taxon>
        <taxon>Aves</taxon>
        <taxon>Neognathae</taxon>
        <taxon>Neoaves</taxon>
        <taxon>Telluraves</taxon>
        <taxon>Australaves</taxon>
        <taxon>Passeriformes</taxon>
        <taxon>Pipridae</taxon>
        <taxon>Pipra</taxon>
    </lineage>
</organism>
<feature type="compositionally biased region" description="Pro residues" evidence="1">
    <location>
        <begin position="568"/>
        <end position="580"/>
    </location>
</feature>
<dbReference type="Gene3D" id="3.40.20.10">
    <property type="entry name" value="Severin"/>
    <property type="match status" value="1"/>
</dbReference>
<dbReference type="InterPro" id="IPR002108">
    <property type="entry name" value="ADF-H"/>
</dbReference>
<dbReference type="GO" id="GO:0030027">
    <property type="term" value="C:lamellipodium"/>
    <property type="evidence" value="ECO:0007669"/>
    <property type="project" value="TreeGrafter"/>
</dbReference>
<gene>
    <name evidence="4" type="primary">LOC113988224</name>
</gene>
<dbReference type="PANTHER" id="PTHR10829">
    <property type="entry name" value="CORTACTIN AND DREBRIN"/>
    <property type="match status" value="1"/>
</dbReference>
<dbReference type="RefSeq" id="XP_027577402.2">
    <property type="nucleotide sequence ID" value="XM_027721601.2"/>
</dbReference>
<feature type="compositionally biased region" description="Low complexity" evidence="1">
    <location>
        <begin position="481"/>
        <end position="494"/>
    </location>
</feature>
<dbReference type="GO" id="GO:0045211">
    <property type="term" value="C:postsynaptic membrane"/>
    <property type="evidence" value="ECO:0007669"/>
    <property type="project" value="TreeGrafter"/>
</dbReference>
<dbReference type="GO" id="GO:0030833">
    <property type="term" value="P:regulation of actin filament polymerization"/>
    <property type="evidence" value="ECO:0007669"/>
    <property type="project" value="TreeGrafter"/>
</dbReference>
<dbReference type="GO" id="GO:0030425">
    <property type="term" value="C:dendrite"/>
    <property type="evidence" value="ECO:0007669"/>
    <property type="project" value="TreeGrafter"/>
</dbReference>
<dbReference type="AlphaFoldDB" id="A0A6J2GQ56"/>
<dbReference type="InterPro" id="IPR029006">
    <property type="entry name" value="ADF-H/Gelsolin-like_dom_sf"/>
</dbReference>
<reference evidence="4" key="1">
    <citation type="submission" date="2025-08" db="UniProtKB">
        <authorList>
            <consortium name="RefSeq"/>
        </authorList>
    </citation>
    <scope>IDENTIFICATION</scope>
    <source>
        <tissue evidence="4">Muscle</tissue>
    </source>
</reference>
<feature type="compositionally biased region" description="Low complexity" evidence="1">
    <location>
        <begin position="599"/>
        <end position="617"/>
    </location>
</feature>
<protein>
    <submittedName>
        <fullName evidence="4">Drebrin-like</fullName>
    </submittedName>
</protein>
<feature type="compositionally biased region" description="Pro residues" evidence="1">
    <location>
        <begin position="515"/>
        <end position="534"/>
    </location>
</feature>
<dbReference type="SUPFAM" id="SSF55753">
    <property type="entry name" value="Actin depolymerizing proteins"/>
    <property type="match status" value="1"/>
</dbReference>
<keyword evidence="3" id="KW-1185">Reference proteome</keyword>
<dbReference type="Pfam" id="PF00241">
    <property type="entry name" value="Cofilin_ADF"/>
    <property type="match status" value="1"/>
</dbReference>
<feature type="compositionally biased region" description="Pro residues" evidence="1">
    <location>
        <begin position="588"/>
        <end position="598"/>
    </location>
</feature>
<feature type="compositionally biased region" description="Basic and acidic residues" evidence="1">
    <location>
        <begin position="175"/>
        <end position="266"/>
    </location>
</feature>
<accession>A0A6J2GQ56</accession>
<dbReference type="PROSITE" id="PS51263">
    <property type="entry name" value="ADF_H"/>
    <property type="match status" value="1"/>
</dbReference>
<dbReference type="GO" id="GO:0048812">
    <property type="term" value="P:neuron projection morphogenesis"/>
    <property type="evidence" value="ECO:0007669"/>
    <property type="project" value="TreeGrafter"/>
</dbReference>
<dbReference type="GO" id="GO:0005884">
    <property type="term" value="C:actin filament"/>
    <property type="evidence" value="ECO:0007669"/>
    <property type="project" value="TreeGrafter"/>
</dbReference>
<name>A0A6J2GQ56_9PASS</name>
<feature type="compositionally biased region" description="Low complexity" evidence="1">
    <location>
        <begin position="401"/>
        <end position="437"/>
    </location>
</feature>
<dbReference type="GO" id="GO:0045773">
    <property type="term" value="P:positive regulation of axon extension"/>
    <property type="evidence" value="ECO:0007669"/>
    <property type="project" value="TreeGrafter"/>
</dbReference>
<evidence type="ECO:0000313" key="4">
    <source>
        <dbReference type="RefSeq" id="XP_027577402.2"/>
    </source>
</evidence>
<sequence length="714" mass="75661">MAGPGLERYRLALLAAREDVGNPRAGTDWAVFGYEKHHDLKLLDSGAGGPDELAGKFSAGSVMYGLCRVPDPGAGTPRIVLITWVGEKVPESQRAECAGHLPAIRSFFREATALVSARRPEDVTLEGLRQALAQLEPPGPRAPRRGTLPDIPELVGTNYRKTNPALEIQRTQRHSFWEQAEREEQQRKEEERRREREQRRRWERERLEEERRGAAERERRLQERERLIEERRQEQARLDAEERRKEQERWEQQQREHEAAARERRGSRGGSGTAAEAAILVSQRTQNPREFFLQRERSGSTSGPALPGGPPGARRPFLRYQRSLTESAFIFRRPEPPRAPPPGASRGAPPPSPGRPPPPLPPSPAGTGTPPCATLGTPTSPAQAGSPRATSPVGTGTPQRATTGTPISPTGSGTPPSATLGTPPSPARAESPRATSPVGTGTPQCATTGTPTSPMGSGTPPSVTPRSPSSPVVMGTPKCATTGTPPSPMGTGTPHSITLGTPSSATTRSGSPPATSGPPFSPPRMEAPPGPPGSGYPDSTYGAEPLLLPSTPGLGSPPRPPQDEEGPPPDTPPLPSPPGTPLDEEGPPPDTPPLPSPPTWGSLGPLGEGVPSPRGGSPIPPERPPPPRPSPPCLTQDPRDLGRNGIGGHEWGGWEGPWEPGPAPGQGDEPGESLVLHKGTPGFALLLARDTPHPPLLGGPSPLTEDEDLSPHAV</sequence>
<dbReference type="GO" id="GO:0030864">
    <property type="term" value="C:cortical actin cytoskeleton"/>
    <property type="evidence" value="ECO:0007669"/>
    <property type="project" value="TreeGrafter"/>
</dbReference>
<feature type="compositionally biased region" description="Pro residues" evidence="1">
    <location>
        <begin position="337"/>
        <end position="364"/>
    </location>
</feature>
<proteinExistence type="predicted"/>
<evidence type="ECO:0000259" key="2">
    <source>
        <dbReference type="PROSITE" id="PS51263"/>
    </source>
</evidence>
<dbReference type="GO" id="GO:0014069">
    <property type="term" value="C:postsynaptic density"/>
    <property type="evidence" value="ECO:0007669"/>
    <property type="project" value="TreeGrafter"/>
</dbReference>
<feature type="compositionally biased region" description="Polar residues" evidence="1">
    <location>
        <begin position="380"/>
        <end position="400"/>
    </location>
</feature>
<feature type="domain" description="ADF-H" evidence="2">
    <location>
        <begin position="5"/>
        <end position="133"/>
    </location>
</feature>
<evidence type="ECO:0000313" key="3">
    <source>
        <dbReference type="Proteomes" id="UP000504627"/>
    </source>
</evidence>
<dbReference type="GO" id="GO:0061003">
    <property type="term" value="P:positive regulation of dendritic spine morphogenesis"/>
    <property type="evidence" value="ECO:0007669"/>
    <property type="project" value="TreeGrafter"/>
</dbReference>
<dbReference type="InParanoid" id="A0A6J2GQ56"/>